<accession>A0A1Q6DT22</accession>
<dbReference type="NCBIfam" id="TIGR00104">
    <property type="entry name" value="tRNA_TsaA"/>
    <property type="match status" value="1"/>
</dbReference>
<dbReference type="Gene3D" id="3.30.1330.130">
    <property type="match status" value="1"/>
</dbReference>
<evidence type="ECO:0000256" key="1">
    <source>
        <dbReference type="ARBA" id="ARBA00022691"/>
    </source>
</evidence>
<reference evidence="4" key="1">
    <citation type="submission" date="2016-12" db="EMBL/GenBank/DDBJ databases">
        <title>Discovery of methanogenic haloarchaea.</title>
        <authorList>
            <person name="Sorokin D.Y."/>
            <person name="Makarova K.S."/>
            <person name="Abbas B."/>
            <person name="Ferrer M."/>
            <person name="Golyshin P.N."/>
        </authorList>
    </citation>
    <scope>NUCLEOTIDE SEQUENCE [LARGE SCALE GENOMIC DNA]</scope>
    <source>
        <strain evidence="4">HMET1</strain>
    </source>
</reference>
<dbReference type="InterPro" id="IPR053194">
    <property type="entry name" value="tRNA_methyltr_O"/>
</dbReference>
<gene>
    <name evidence="4" type="ORF">BTN85_2176</name>
</gene>
<evidence type="ECO:0000259" key="3">
    <source>
        <dbReference type="PROSITE" id="PS51668"/>
    </source>
</evidence>
<dbReference type="Pfam" id="PF02663">
    <property type="entry name" value="FmdE"/>
    <property type="match status" value="1"/>
</dbReference>
<dbReference type="PANTHER" id="PTHR39418">
    <property type="entry name" value="DEHYDROGENASE-RELATED"/>
    <property type="match status" value="1"/>
</dbReference>
<dbReference type="Proteomes" id="UP000185744">
    <property type="component" value="Unassembled WGS sequence"/>
</dbReference>
<sequence length="360" mass="41541">MDLEAIGKVKNRFDEPEDIKEMRESESQIIVDENYIEGLDGLDKGDFLKVVFYFHESNDYELKGKRREGKVRGVFASRSPHRPSQIGVTTVQLMEKDENVLKVYGLDAMNGTPILDIKPYSSWLDEPTGLKNLDNPRQYINTLVEKEKYDSILAKAGELHGHYCPNLSLGVIGGSYAMKKLKQTSIGMEDVIAIIETNNCFSDGIQYSTGCTFGNNSLIYRDYGKTAFTLIERKNQESIRLYFKQNDFLEKEYPETQELFQKVIVEKNGDKKDSKKLTKKWKQIAYDFTKKQPTNLFKIEKNPQIDKIPKKAPIYEDKYCDKCDEKVMATRIIKKEQTQYCIPCADETYIQLDGRGMIQK</sequence>
<dbReference type="SUPFAM" id="SSF118196">
    <property type="entry name" value="YaeB-like"/>
    <property type="match status" value="1"/>
</dbReference>
<dbReference type="InParanoid" id="A0A1Q6DT22"/>
<dbReference type="Pfam" id="PF01980">
    <property type="entry name" value="TrmO_N"/>
    <property type="match status" value="1"/>
</dbReference>
<dbReference type="InterPro" id="IPR003814">
    <property type="entry name" value="FmdEsu_dom"/>
</dbReference>
<comment type="caution">
    <text evidence="4">The sequence shown here is derived from an EMBL/GenBank/DDBJ whole genome shotgun (WGS) entry which is preliminary data.</text>
</comment>
<protein>
    <submittedName>
        <fullName evidence="4">Formylmethanofuran dehydrogenase subunit E</fullName>
    </submittedName>
</protein>
<dbReference type="InterPro" id="IPR023370">
    <property type="entry name" value="TrmO-like_N"/>
</dbReference>
<organism evidence="4 5">
    <name type="scientific">Methanohalarchaeum thermophilum</name>
    <dbReference type="NCBI Taxonomy" id="1903181"/>
    <lineage>
        <taxon>Archaea</taxon>
        <taxon>Methanobacteriati</taxon>
        <taxon>Methanobacteriota</taxon>
        <taxon>Methanonatronarchaeia</taxon>
        <taxon>Methanonatronarchaeales</taxon>
        <taxon>Methanonatronarchaeaceae</taxon>
        <taxon>Candidatus Methanohalarchaeum</taxon>
    </lineage>
</organism>
<feature type="domain" description="TsaA-like" evidence="3">
    <location>
        <begin position="3"/>
        <end position="129"/>
    </location>
</feature>
<dbReference type="EMBL" id="MSDW01000002">
    <property type="protein sequence ID" value="OKY77525.1"/>
    <property type="molecule type" value="Genomic_DNA"/>
</dbReference>
<name>A0A1Q6DT22_METT1</name>
<dbReference type="PROSITE" id="PS51668">
    <property type="entry name" value="TSAA_2"/>
    <property type="match status" value="1"/>
</dbReference>
<dbReference type="SUPFAM" id="SSF143555">
    <property type="entry name" value="FwdE-like"/>
    <property type="match status" value="1"/>
</dbReference>
<dbReference type="InterPro" id="IPR036413">
    <property type="entry name" value="YaeB-like_sf"/>
</dbReference>
<dbReference type="CDD" id="cd09281">
    <property type="entry name" value="UPF0066"/>
    <property type="match status" value="1"/>
</dbReference>
<dbReference type="InterPro" id="IPR036414">
    <property type="entry name" value="YaeB_N_sf"/>
</dbReference>
<dbReference type="Gene3D" id="2.40.30.70">
    <property type="entry name" value="YaeB-like"/>
    <property type="match status" value="1"/>
</dbReference>
<keyword evidence="5" id="KW-1185">Reference proteome</keyword>
<evidence type="ECO:0000313" key="5">
    <source>
        <dbReference type="Proteomes" id="UP000185744"/>
    </source>
</evidence>
<proteinExistence type="inferred from homology"/>
<dbReference type="STRING" id="1903181.BTN85_2176"/>
<evidence type="ECO:0000313" key="4">
    <source>
        <dbReference type="EMBL" id="OKY77525.1"/>
    </source>
</evidence>
<keyword evidence="1" id="KW-0949">S-adenosyl-L-methionine</keyword>
<comment type="similarity">
    <text evidence="2">Belongs to the tRNA methyltransferase O family.</text>
</comment>
<dbReference type="PANTHER" id="PTHR39418:SF1">
    <property type="entry name" value="DEHYDROGENASE"/>
    <property type="match status" value="1"/>
</dbReference>
<evidence type="ECO:0000256" key="2">
    <source>
        <dbReference type="ARBA" id="ARBA00033753"/>
    </source>
</evidence>
<dbReference type="AlphaFoldDB" id="A0A1Q6DT22"/>